<feature type="region of interest" description="Disordered" evidence="4">
    <location>
        <begin position="1428"/>
        <end position="1467"/>
    </location>
</feature>
<accession>A0A8C5R301</accession>
<evidence type="ECO:0000256" key="3">
    <source>
        <dbReference type="SAM" id="Coils"/>
    </source>
</evidence>
<dbReference type="GO" id="GO:0030844">
    <property type="term" value="P:positive regulation of intermediate filament depolymerization"/>
    <property type="evidence" value="ECO:0007669"/>
    <property type="project" value="TreeGrafter"/>
</dbReference>
<dbReference type="PANTHER" id="PTHR47051">
    <property type="entry name" value="NESTIN"/>
    <property type="match status" value="1"/>
</dbReference>
<feature type="region of interest" description="Disordered" evidence="4">
    <location>
        <begin position="316"/>
        <end position="508"/>
    </location>
</feature>
<feature type="compositionally biased region" description="Basic and acidic residues" evidence="4">
    <location>
        <begin position="337"/>
        <end position="363"/>
    </location>
</feature>
<feature type="compositionally biased region" description="Low complexity" evidence="4">
    <location>
        <begin position="406"/>
        <end position="415"/>
    </location>
</feature>
<feature type="region of interest" description="Disordered" evidence="4">
    <location>
        <begin position="1292"/>
        <end position="1324"/>
    </location>
</feature>
<evidence type="ECO:0000256" key="4">
    <source>
        <dbReference type="SAM" id="MobiDB-lite"/>
    </source>
</evidence>
<dbReference type="Ensembl" id="ENSLLET00000048141.1">
    <property type="protein sequence ID" value="ENSLLEP00000046302.1"/>
    <property type="gene ID" value="ENSLLEG00000029355.1"/>
</dbReference>
<feature type="compositionally biased region" description="Basic and acidic residues" evidence="4">
    <location>
        <begin position="2535"/>
        <end position="2545"/>
    </location>
</feature>
<reference evidence="6" key="2">
    <citation type="submission" date="2025-09" db="UniProtKB">
        <authorList>
            <consortium name="Ensembl"/>
        </authorList>
    </citation>
    <scope>IDENTIFICATION</scope>
</reference>
<keyword evidence="7" id="KW-1185">Reference proteome</keyword>
<feature type="compositionally biased region" description="Basic and acidic residues" evidence="4">
    <location>
        <begin position="1496"/>
        <end position="1506"/>
    </location>
</feature>
<dbReference type="PROSITE" id="PS00226">
    <property type="entry name" value="IF_ROD_1"/>
    <property type="match status" value="1"/>
</dbReference>
<feature type="compositionally biased region" description="Basic and acidic residues" evidence="4">
    <location>
        <begin position="1428"/>
        <end position="1454"/>
    </location>
</feature>
<dbReference type="GO" id="GO:0031730">
    <property type="term" value="F:CCR5 chemokine receptor binding"/>
    <property type="evidence" value="ECO:0007669"/>
    <property type="project" value="TreeGrafter"/>
</dbReference>
<feature type="coiled-coil region" evidence="3">
    <location>
        <begin position="198"/>
        <end position="292"/>
    </location>
</feature>
<feature type="compositionally biased region" description="Low complexity" evidence="4">
    <location>
        <begin position="1567"/>
        <end position="1576"/>
    </location>
</feature>
<sequence length="3206" mass="365755">MESTFLASVSLGEESHQMWSLNKRLEAYLFRVKSLEEENELLRAEISQLRSSKSERCLKKRFFSEMRKLREVLDESHAELIRAEADRDIICQEIEYITERCIEERQAQKDAKNELSQGKKLLEEENRAQIWLKERLLQLEGELEDIISAHEEERELMEQEISSISQRLQNVKVAPVALPPVNVDDYANKLSEIWRGAVEGYKSEVSMLESSLSEANENLRKVVEENRQSKIHLQNLEKELQSLKTRKELLEEILATQWQEQQEEEGRLQLEMEALDKEKVDLRTQIAQVLEDRQQLMHLKMSLSLEVATYRSLLEAESSRVHSPRVDYNPSSTFTDSLKDQTVARKRQDKDIKNLLSSSERRPTTIKKQRAKQNEVLMSSSSHFPNVRTSTFEKRTSPATKEFQKVSSVLQSQSLHYAKAPTVRPPPSQPKTESNLERRPQSVDVYKKTNIETVSKSYSLGSSKTKDLDEVKKERKEKPAENEQVRPIDDTEAKQNGALEKPGVESHSPSMYEGLTSQMKQDNLEFTLENFVEANKESVFSIVQEVEQKLGKPEEDRVIQPNGAHHENHQIYADILKLEILDDKVPNIVDRVESEENEVIKLTTGTQSTSFTQQEITSSHVVKSMEEEKVAEPLDFPKIHTESNEASSPEVADSDQQQETPSPHTTVYTMKEFELLSTDNDNVSDIIRKKVGGLLGSNLKIASVSEVEYIHYHDDDSQESQRESLDDQLHSITLLDGQWVERGDISVQADQDVQRNIALHDLEQKITMLLREDEQGQLADEERMTSENVCDPKEPLQQFQVFGVLNMDAKELFEIDEEIVQQNQSELKSLKLNDIEDQSQFSYDRQSVEQLPYIEEQAQQSLVFSVLKQDTKEFVAIEEASVQKNPDEARNLELYDMEDKSIPSDEHPIQHVTDTEEPAQQYDVFRVLKPGSRESFEIDHTCLQQNQEDIHLETDDMEEEPSFSYDGQPGQHDMEEPAQQSLVFSVLKQDTRESYQTEQAYFDDQNVADVEEPVQQSQFFSVLQQKSREFYEIEEISFQQGDASLEMNNVEEESEPVKDGQQRSLKTEDGVQQSPDSVHENRQFKTEKEVGKLEFEDQDETVIPEANLIEDKILVSTSAELESMKLHECEVQLSEAAQTGDVVSGGQSLRDMEATNQSLDEKQNFEQLGDDELEAIQSLDLEGGIVETSLGEIKCESYEAQTIYKMVDKDEERQLSRDKGNEIKNDKEAGGYFENEVISRKPSDKEAVSQQIAEEINNGQHVSEDSKQDQAFNEETPCKDAQVELCDLMESSHVQSVEEQSAEEENKSPSKTKLFPDQEESGIERSEMILENVVSFTTKESLNSQLELLKNVQSELSGEDTTKAGEFTETHGSIEHQDATHAKEHDEEDEDLIETDQHITEYIELTGGETSQEVIESLDMAFQNVAQREEHVANEEDHKENEDVTQAEENKEDIQPANISEDKEDVAFDEVVKPEDGKALKTPSAPETEEHVVFEKVTETEEHAEKEEEAIVSDGNIRDTDEATETSEQIIKSVEIHETSTVAFHEKTKSEEEEKVIQSERNDSDNEQQIEAQANEEATKDAESAEVTKSEEDEEVTDTDGNISENEGVTEANGEAIKSTEISETSEVASHEEFKSEGHVEKKEDSIEPEESVTDHEKPIKAGAGEEATHNAESAEIALQEVAKTHEHVEENEAISTDGNMIEKEEAKEAEESEEAIKSAEVSETSDLAFNKEIKSEEHNEEDEESIVTDGKVSENEEVTEANAEALKILETYKTEEIEFHDVIKTEEHVEGKEEAILTEEHFEKHEEAILTEEHVEEHEEAILTKEHVEGKEEAILTEEHFEKHEEAILTEEHVEEHEEAILTEEHVEGKEEAILTEENVEEHEEAILTEEHFEEHEEAILTEEHVERKEEVILTEEHVERKEEAILTDEHVEVHEEAILTEEHVEEHEEAILTKEHVERKEEAILTDEHVEVHEEAILTEEHVEEHEEAILTKEHVERKEEAILTEKHVEEHEEAILTEEHVEEHEEARLTEKHFEKHEEARLTEEHDEEHETILTEEHVQEHEEAILTEKHFEKHEEARLTEDPVEEHEEAILTEEHVQEQQEARLTEQHVQEHEEAILTEENVQEHEEALLTGEHVEKAEEPILTEEHVQECEAEQTRKNIKENEVTGTVEKEVTVQCEEDTKTEEHVEENEESIKIEGHFTEDESTTIAPEEATETAVQTNEYNEASKTEKRVEENKEAIKLEGHVTEDEDRTTAEEEATETAEESTEYQEASKTEERAEENVLAIKLEGHVTKSENIRTAEEEATETAEESTEYQEASKTMECVEENKEALTPEEHPIENEEVTQEKENIKESTDPEIEESYKDEDLTPEERKKEKEAVAKFWENVEEHESVKTSGEYMVFEKVTHMEESEGSVKTEEDVKENLSDTEEHIEETAAVTQESESTEEKEAANEPKEKFEEKEDITEMEDKTEVTKEEEIAEKHDGPTMPGDIIVTGEDIKTPFTDVEKMQDLPVSKGETIESSTVTDLDSEPRCLLRQEESGETTQELEGYTEPESEQSTENKLQCSFDAENETECAKAASIDHVLAEPKSEDHAENETACSEVVVGKRSVVVPFTEAPSEVSHVYLGLGYEDNAVTSEVPVAEEQNESQNIVNLSDNEISESEESVESQEEVSLLSQQSEDFETNSVYHQEKTLPDTTPLPSFDMESEDVLEEQADLPSDQFYTTHREESHSTAESEKQSLSVETFVSEETEENESTTIIHRTEEYYENDDSLPSDAYREDTLNQQKTTCLKDRESSDGTVEESVPEDNIVSTLSQGFVSQIPAIKTIVEEEPANINPVFDQDLNGNERGINEEEDKGQAGHTDLHMKDRQINISADIPSTANAHSPEGLGYNILQENEQVEVKQTEDLIAGSEDEASGSSDEDSPNTTISFTSGVEVGRSTGASELEHFLLKQEEAKEEHKEQILVPNDTAQLEAYTLNEENEMLNASNESSYDLTSEFQERETHEHFAAVSEFENLNSTNVKAVNGQTSHEEYERPDWTVDMLNGHSEKGHLDHEHSCKQGFILLESDQMYTHHHEFRDDSIISFTMREGKNEGLFKSLHEASQQKTLISTDKIHPDSPATTDASMYLESNEENRYSKQVQNPYLIEKDLSGQPQMISIQPPLTDEGTTISTNQQGKETHEGPSSLTYEAENSWSSDE</sequence>
<organism evidence="6 7">
    <name type="scientific">Leptobrachium leishanense</name>
    <name type="common">Leishan spiny toad</name>
    <dbReference type="NCBI Taxonomy" id="445787"/>
    <lineage>
        <taxon>Eukaryota</taxon>
        <taxon>Metazoa</taxon>
        <taxon>Chordata</taxon>
        <taxon>Craniata</taxon>
        <taxon>Vertebrata</taxon>
        <taxon>Euteleostomi</taxon>
        <taxon>Amphibia</taxon>
        <taxon>Batrachia</taxon>
        <taxon>Anura</taxon>
        <taxon>Pelobatoidea</taxon>
        <taxon>Megophryidae</taxon>
        <taxon>Leptobrachium</taxon>
    </lineage>
</organism>
<feature type="compositionally biased region" description="Polar residues" evidence="4">
    <location>
        <begin position="3174"/>
        <end position="3206"/>
    </location>
</feature>
<feature type="compositionally biased region" description="Basic and acidic residues" evidence="4">
    <location>
        <begin position="2331"/>
        <end position="2378"/>
    </location>
</feature>
<feature type="region of interest" description="Disordered" evidence="4">
    <location>
        <begin position="3159"/>
        <end position="3206"/>
    </location>
</feature>
<feature type="region of interest" description="Disordered" evidence="4">
    <location>
        <begin position="2413"/>
        <end position="2567"/>
    </location>
</feature>
<dbReference type="OrthoDB" id="8886319at2759"/>
<feature type="coiled-coil region" evidence="3">
    <location>
        <begin position="25"/>
        <end position="174"/>
    </location>
</feature>
<keyword evidence="1" id="KW-0403">Intermediate filament</keyword>
<dbReference type="GO" id="GO:0005882">
    <property type="term" value="C:intermediate filament"/>
    <property type="evidence" value="ECO:0007669"/>
    <property type="project" value="UniProtKB-KW"/>
</dbReference>
<feature type="compositionally biased region" description="Polar residues" evidence="4">
    <location>
        <begin position="654"/>
        <end position="663"/>
    </location>
</feature>
<feature type="compositionally biased region" description="Basic and acidic residues" evidence="4">
    <location>
        <begin position="2413"/>
        <end position="2434"/>
    </location>
</feature>
<keyword evidence="2 3" id="KW-0175">Coiled coil</keyword>
<feature type="compositionally biased region" description="Basic and acidic residues" evidence="4">
    <location>
        <begin position="1577"/>
        <end position="1590"/>
    </location>
</feature>
<dbReference type="GeneTree" id="ENSGT00940000167106"/>
<feature type="compositionally biased region" description="Basic and acidic residues" evidence="4">
    <location>
        <begin position="1629"/>
        <end position="1646"/>
    </location>
</feature>
<feature type="compositionally biased region" description="Basic and acidic residues" evidence="4">
    <location>
        <begin position="2472"/>
        <end position="2490"/>
    </location>
</feature>
<evidence type="ECO:0000313" key="6">
    <source>
        <dbReference type="Ensembl" id="ENSLLEP00000046302.1"/>
    </source>
</evidence>
<feature type="compositionally biased region" description="Acidic residues" evidence="4">
    <location>
        <begin position="2261"/>
        <end position="2273"/>
    </location>
</feature>
<reference evidence="6" key="1">
    <citation type="submission" date="2025-08" db="UniProtKB">
        <authorList>
            <consortium name="Ensembl"/>
        </authorList>
    </citation>
    <scope>IDENTIFICATION</scope>
</reference>
<feature type="region of interest" description="Disordered" evidence="4">
    <location>
        <begin position="2793"/>
        <end position="2812"/>
    </location>
</feature>
<feature type="compositionally biased region" description="Basic and acidic residues" evidence="4">
    <location>
        <begin position="2731"/>
        <end position="2744"/>
    </location>
</feature>
<name>A0A8C5R301_9ANUR</name>
<feature type="compositionally biased region" description="Acidic residues" evidence="4">
    <location>
        <begin position="2919"/>
        <end position="2931"/>
    </location>
</feature>
<evidence type="ECO:0000259" key="5">
    <source>
        <dbReference type="PROSITE" id="PS51842"/>
    </source>
</evidence>
<feature type="compositionally biased region" description="Basic and acidic residues" evidence="4">
    <location>
        <begin position="434"/>
        <end position="450"/>
    </location>
</feature>
<dbReference type="InterPro" id="IPR039008">
    <property type="entry name" value="IF_rod_dom"/>
</dbReference>
<evidence type="ECO:0000313" key="7">
    <source>
        <dbReference type="Proteomes" id="UP000694569"/>
    </source>
</evidence>
<dbReference type="PROSITE" id="PS51842">
    <property type="entry name" value="IF_ROD_2"/>
    <property type="match status" value="1"/>
</dbReference>
<feature type="compositionally biased region" description="Basic and acidic residues" evidence="4">
    <location>
        <begin position="2250"/>
        <end position="2260"/>
    </location>
</feature>
<feature type="region of interest" description="Disordered" evidence="4">
    <location>
        <begin position="1496"/>
        <end position="1759"/>
    </location>
</feature>
<feature type="compositionally biased region" description="Basic and acidic residues" evidence="4">
    <location>
        <begin position="1055"/>
        <end position="1069"/>
    </location>
</feature>
<dbReference type="InterPro" id="IPR031211">
    <property type="entry name" value="Nestin"/>
</dbReference>
<dbReference type="PANTHER" id="PTHR47051:SF1">
    <property type="entry name" value="NESTIN"/>
    <property type="match status" value="1"/>
</dbReference>
<dbReference type="Proteomes" id="UP000694569">
    <property type="component" value="Unplaced"/>
</dbReference>
<feature type="compositionally biased region" description="Acidic residues" evidence="4">
    <location>
        <begin position="2711"/>
        <end position="2721"/>
    </location>
</feature>
<feature type="compositionally biased region" description="Basic and acidic residues" evidence="4">
    <location>
        <begin position="2450"/>
        <end position="2465"/>
    </location>
</feature>
<feature type="compositionally biased region" description="Polar residues" evidence="4">
    <location>
        <begin position="451"/>
        <end position="463"/>
    </location>
</feature>
<feature type="compositionally biased region" description="Polar residues" evidence="4">
    <location>
        <begin position="2653"/>
        <end position="2663"/>
    </location>
</feature>
<feature type="compositionally biased region" description="Acidic residues" evidence="4">
    <location>
        <begin position="2664"/>
        <end position="2676"/>
    </location>
</feature>
<feature type="region of interest" description="Disordered" evidence="4">
    <location>
        <begin position="2646"/>
        <end position="2763"/>
    </location>
</feature>
<feature type="region of interest" description="Disordered" evidence="4">
    <location>
        <begin position="628"/>
        <end position="663"/>
    </location>
</feature>
<feature type="region of interest" description="Disordered" evidence="4">
    <location>
        <begin position="1048"/>
        <end position="1083"/>
    </location>
</feature>
<feature type="compositionally biased region" description="Basic and acidic residues" evidence="4">
    <location>
        <begin position="1534"/>
        <end position="1564"/>
    </location>
</feature>
<protein>
    <recommendedName>
        <fullName evidence="5">IF rod domain-containing protein</fullName>
    </recommendedName>
</protein>
<dbReference type="GO" id="GO:0019215">
    <property type="term" value="F:intermediate filament binding"/>
    <property type="evidence" value="ECO:0007669"/>
    <property type="project" value="InterPro"/>
</dbReference>
<feature type="compositionally biased region" description="Acidic residues" evidence="4">
    <location>
        <begin position="2308"/>
        <end position="2319"/>
    </location>
</feature>
<evidence type="ECO:0000256" key="2">
    <source>
        <dbReference type="ARBA" id="ARBA00023054"/>
    </source>
</evidence>
<evidence type="ECO:0000256" key="1">
    <source>
        <dbReference type="ARBA" id="ARBA00022754"/>
    </source>
</evidence>
<feature type="compositionally biased region" description="Polar residues" evidence="4">
    <location>
        <begin position="376"/>
        <end position="390"/>
    </location>
</feature>
<feature type="region of interest" description="Disordered" evidence="4">
    <location>
        <begin position="2250"/>
        <end position="2284"/>
    </location>
</feature>
<proteinExistence type="predicted"/>
<feature type="compositionally biased region" description="Basic and acidic residues" evidence="4">
    <location>
        <begin position="2502"/>
        <end position="2515"/>
    </location>
</feature>
<feature type="region of interest" description="Disordered" evidence="4">
    <location>
        <begin position="2299"/>
        <end position="2378"/>
    </location>
</feature>
<dbReference type="SUPFAM" id="SSF64593">
    <property type="entry name" value="Intermediate filament protein, coiled coil region"/>
    <property type="match status" value="1"/>
</dbReference>
<feature type="compositionally biased region" description="Basic and acidic residues" evidence="4">
    <location>
        <begin position="628"/>
        <end position="643"/>
    </location>
</feature>
<dbReference type="SMART" id="SM01391">
    <property type="entry name" value="Filament"/>
    <property type="match status" value="1"/>
</dbReference>
<feature type="compositionally biased region" description="Basic and acidic residues" evidence="4">
    <location>
        <begin position="464"/>
        <end position="493"/>
    </location>
</feature>
<feature type="region of interest" description="Disordered" evidence="4">
    <location>
        <begin position="2919"/>
        <end position="2939"/>
    </location>
</feature>
<dbReference type="InterPro" id="IPR018039">
    <property type="entry name" value="IF_conserved"/>
</dbReference>
<feature type="domain" description="IF rod" evidence="5">
    <location>
        <begin position="14"/>
        <end position="321"/>
    </location>
</feature>
<dbReference type="FunFam" id="1.20.5.170:FF:000081">
    <property type="entry name" value="Nestin"/>
    <property type="match status" value="1"/>
</dbReference>